<protein>
    <submittedName>
        <fullName evidence="1">Uncharacterized protein</fullName>
    </submittedName>
</protein>
<comment type="caution">
    <text evidence="1">The sequence shown here is derived from an EMBL/GenBank/DDBJ whole genome shotgun (WGS) entry which is preliminary data.</text>
</comment>
<organism evidence="1 2">
    <name type="scientific">Amblyomma americanum</name>
    <name type="common">Lone star tick</name>
    <dbReference type="NCBI Taxonomy" id="6943"/>
    <lineage>
        <taxon>Eukaryota</taxon>
        <taxon>Metazoa</taxon>
        <taxon>Ecdysozoa</taxon>
        <taxon>Arthropoda</taxon>
        <taxon>Chelicerata</taxon>
        <taxon>Arachnida</taxon>
        <taxon>Acari</taxon>
        <taxon>Parasitiformes</taxon>
        <taxon>Ixodida</taxon>
        <taxon>Ixodoidea</taxon>
        <taxon>Ixodidae</taxon>
        <taxon>Amblyomminae</taxon>
        <taxon>Amblyomma</taxon>
    </lineage>
</organism>
<dbReference type="SUPFAM" id="SSF55486">
    <property type="entry name" value="Metalloproteases ('zincins'), catalytic domain"/>
    <property type="match status" value="1"/>
</dbReference>
<dbReference type="InterPro" id="IPR024079">
    <property type="entry name" value="MetalloPept_cat_dom_sf"/>
</dbReference>
<name>A0AAQ4EM40_AMBAM</name>
<dbReference type="Gene3D" id="3.40.390.10">
    <property type="entry name" value="Collagenase (Catalytic Domain)"/>
    <property type="match status" value="1"/>
</dbReference>
<keyword evidence="2" id="KW-1185">Reference proteome</keyword>
<evidence type="ECO:0000313" key="1">
    <source>
        <dbReference type="EMBL" id="KAK8775839.1"/>
    </source>
</evidence>
<sequence length="181" mass="20283">MKVLAIGPGFRNKTQKERPNRFVVEMCMVTSKEYSSQFNSTEELIQYIALMLNAAALSFIDLKDPKIRFQLNQVFTNLSEEIINTTEAQPDITATLDNMKNLSHQGTFNRCDIAFFISRSVTAVIRDAKSSAAGKTNGMTLILNIKDAGYATWRKDYHVSLERHADVVFAPNMTGTQQHGG</sequence>
<gene>
    <name evidence="1" type="ORF">V5799_030816</name>
</gene>
<dbReference type="EMBL" id="JARKHS020013651">
    <property type="protein sequence ID" value="KAK8775839.1"/>
    <property type="molecule type" value="Genomic_DNA"/>
</dbReference>
<accession>A0AAQ4EM40</accession>
<reference evidence="1 2" key="1">
    <citation type="journal article" date="2023" name="Arcadia Sci">
        <title>De novo assembly of a long-read Amblyomma americanum tick genome.</title>
        <authorList>
            <person name="Chou S."/>
            <person name="Poskanzer K.E."/>
            <person name="Rollins M."/>
            <person name="Thuy-Boun P.S."/>
        </authorList>
    </citation>
    <scope>NUCLEOTIDE SEQUENCE [LARGE SCALE GENOMIC DNA]</scope>
    <source>
        <strain evidence="1">F_SG_1</strain>
        <tissue evidence="1">Salivary glands</tissue>
    </source>
</reference>
<dbReference type="GO" id="GO:0008237">
    <property type="term" value="F:metallopeptidase activity"/>
    <property type="evidence" value="ECO:0007669"/>
    <property type="project" value="InterPro"/>
</dbReference>
<dbReference type="Proteomes" id="UP001321473">
    <property type="component" value="Unassembled WGS sequence"/>
</dbReference>
<proteinExistence type="predicted"/>
<dbReference type="AlphaFoldDB" id="A0AAQ4EM40"/>
<evidence type="ECO:0000313" key="2">
    <source>
        <dbReference type="Proteomes" id="UP001321473"/>
    </source>
</evidence>